<sequence>MRIDDLNWGRLNLISAVDQVDGQRSWNVEFQHGGRQVRVSCRALPELCVPHGVDNDVSSALIDLLDSSGLPEDGLVTVSASALMSLAGFHRNGRYWAMLRESLDRLHTTSFEVSGGWRDHPNRRWITAKFHFIENLEYTHQGESGSFDERTMIQLQLAKPLVASMLSGYTKPLNMSFMHSLSRPRTRILFRLLDAMRYDPENPEATVDALDVGLVEWADQCKISSVRPDTVRRALQSPHEELIRRGYLQAVTISGRGRNQRLFYEFTPDFSSINPVLLTRLRRHGVTDGVARGLARTYALAVLNTRIDLFEALVRNGQLTPKKSAAAALVHLIKNPDQYSAETLPLRPVPAPARRVSKSDPAPSPSVSELLTTMSPEERGAHLIRQLNLLLRGKLTTLELDALHTKAVNGELDVAEVCAAVLKAKTANQVPALLAHLRASVHQAELF</sequence>
<evidence type="ECO:0000313" key="1">
    <source>
        <dbReference type="EMBL" id="XBV83627.1"/>
    </source>
</evidence>
<dbReference type="AlphaFoldDB" id="A0AAU7U576"/>
<geneLocation type="plasmid" evidence="1">
    <name>pDson01</name>
</geneLocation>
<gene>
    <name evidence="1" type="ORF">ABOD76_02775</name>
</gene>
<reference evidence="1" key="1">
    <citation type="submission" date="2024-06" db="EMBL/GenBank/DDBJ databases">
        <title>Draft Genome Sequence of Deinococcus sonorensis Type Strain KR-87, a Biofilm Producing Representative of the Genus Deinococcus.</title>
        <authorList>
            <person name="Boren L.S."/>
            <person name="Grosso R.A."/>
            <person name="Hugenberg-Cox A.N."/>
            <person name="Hill J.T.E."/>
            <person name="Albert C.M."/>
            <person name="Tuohy J.M."/>
        </authorList>
    </citation>
    <scope>NUCLEOTIDE SEQUENCE</scope>
    <source>
        <strain evidence="1">KR-87</strain>
        <plasmid evidence="1">pDson01</plasmid>
    </source>
</reference>
<proteinExistence type="predicted"/>
<accession>A0AAU7U576</accession>
<dbReference type="KEGG" id="dsc:ABOD76_02775"/>
<dbReference type="InterPro" id="IPR018777">
    <property type="entry name" value="Replication_initiator_prot_A"/>
</dbReference>
<dbReference type="Pfam" id="PF10134">
    <property type="entry name" value="RPA"/>
    <property type="match status" value="1"/>
</dbReference>
<keyword evidence="1" id="KW-0614">Plasmid</keyword>
<dbReference type="RefSeq" id="WP_350241240.1">
    <property type="nucleotide sequence ID" value="NZ_CP158297.1"/>
</dbReference>
<dbReference type="EMBL" id="CP158297">
    <property type="protein sequence ID" value="XBV83627.1"/>
    <property type="molecule type" value="Genomic_DNA"/>
</dbReference>
<name>A0AAU7U576_9DEIO</name>
<organism evidence="1">
    <name type="scientific">Deinococcus sonorensis KR-87</name>
    <dbReference type="NCBI Taxonomy" id="694439"/>
    <lineage>
        <taxon>Bacteria</taxon>
        <taxon>Thermotogati</taxon>
        <taxon>Deinococcota</taxon>
        <taxon>Deinococci</taxon>
        <taxon>Deinococcales</taxon>
        <taxon>Deinococcaceae</taxon>
        <taxon>Deinococcus</taxon>
    </lineage>
</organism>
<protein>
    <submittedName>
        <fullName evidence="1">Replication initiator protein A</fullName>
    </submittedName>
</protein>